<evidence type="ECO:0000313" key="17">
    <source>
        <dbReference type="EMBL" id="NLR74415.1"/>
    </source>
</evidence>
<proteinExistence type="inferred from homology"/>
<dbReference type="NCBIfam" id="TIGR00194">
    <property type="entry name" value="uvrC"/>
    <property type="match status" value="1"/>
</dbReference>
<name>A0A847S6H6_9NEIS</name>
<dbReference type="InterPro" id="IPR004791">
    <property type="entry name" value="UvrC"/>
</dbReference>
<dbReference type="FunFam" id="3.30.420.340:FF:000001">
    <property type="entry name" value="UvrABC system protein C"/>
    <property type="match status" value="1"/>
</dbReference>
<dbReference type="GO" id="GO:0009381">
    <property type="term" value="F:excinuclease ABC activity"/>
    <property type="evidence" value="ECO:0007669"/>
    <property type="project" value="UniProtKB-UniRule"/>
</dbReference>
<evidence type="ECO:0000256" key="10">
    <source>
        <dbReference type="ARBA" id="ARBA00062841"/>
    </source>
</evidence>
<dbReference type="GO" id="GO:0009432">
    <property type="term" value="P:SOS response"/>
    <property type="evidence" value="ECO:0007669"/>
    <property type="project" value="UniProtKB-UniRule"/>
</dbReference>
<dbReference type="AlphaFoldDB" id="A0A847S6H6"/>
<dbReference type="Pfam" id="PF22920">
    <property type="entry name" value="UvrC_RNaseH"/>
    <property type="match status" value="1"/>
</dbReference>
<dbReference type="SUPFAM" id="SSF82771">
    <property type="entry name" value="GIY-YIG endonuclease"/>
    <property type="match status" value="1"/>
</dbReference>
<dbReference type="InterPro" id="IPR047296">
    <property type="entry name" value="GIY-YIG_UvrC_Cho"/>
</dbReference>
<dbReference type="Gene3D" id="1.10.150.20">
    <property type="entry name" value="5' to 3' exonuclease, C-terminal subdomain"/>
    <property type="match status" value="1"/>
</dbReference>
<feature type="domain" description="UVR" evidence="14">
    <location>
        <begin position="202"/>
        <end position="237"/>
    </location>
</feature>
<keyword evidence="7 13" id="KW-0742">SOS response</keyword>
<dbReference type="FunFam" id="1.10.150.20:FF:000005">
    <property type="entry name" value="UvrABC system protein C"/>
    <property type="match status" value="1"/>
</dbReference>
<evidence type="ECO:0000256" key="11">
    <source>
        <dbReference type="ARBA" id="ARBA00067419"/>
    </source>
</evidence>
<keyword evidence="18" id="KW-1185">Reference proteome</keyword>
<dbReference type="PROSITE" id="PS50164">
    <property type="entry name" value="GIY_YIG"/>
    <property type="match status" value="1"/>
</dbReference>
<comment type="subunit">
    <text evidence="10 13">Interacts with UvrB in an incision complex.</text>
</comment>
<dbReference type="Gene3D" id="3.40.1440.10">
    <property type="entry name" value="GIY-YIG endonuclease"/>
    <property type="match status" value="1"/>
</dbReference>
<comment type="subcellular location">
    <subcellularLocation>
        <location evidence="1 13">Cytoplasm</location>
    </subcellularLocation>
</comment>
<evidence type="ECO:0000256" key="4">
    <source>
        <dbReference type="ARBA" id="ARBA00022769"/>
    </source>
</evidence>
<dbReference type="CDD" id="cd10434">
    <property type="entry name" value="GIY-YIG_UvrC_Cho"/>
    <property type="match status" value="1"/>
</dbReference>
<dbReference type="GO" id="GO:0009380">
    <property type="term" value="C:excinuclease repair complex"/>
    <property type="evidence" value="ECO:0007669"/>
    <property type="project" value="InterPro"/>
</dbReference>
<keyword evidence="4 13" id="KW-0228">DNA excision</keyword>
<dbReference type="GO" id="GO:0005737">
    <property type="term" value="C:cytoplasm"/>
    <property type="evidence" value="ECO:0007669"/>
    <property type="project" value="UniProtKB-SubCell"/>
</dbReference>
<reference evidence="17 18" key="1">
    <citation type="submission" date="2020-04" db="EMBL/GenBank/DDBJ databases">
        <title>Draft genome of Leeia sp. IMCC25680.</title>
        <authorList>
            <person name="Song J."/>
            <person name="Cho J.-C."/>
        </authorList>
    </citation>
    <scope>NUCLEOTIDE SEQUENCE [LARGE SCALE GENOMIC DNA]</scope>
    <source>
        <strain evidence="17 18">IMCC25680</strain>
    </source>
</reference>
<keyword evidence="6 13" id="KW-0234">DNA repair</keyword>
<keyword evidence="2 13" id="KW-0963">Cytoplasm</keyword>
<dbReference type="InterPro" id="IPR038476">
    <property type="entry name" value="UvrC_RNase_H_dom_sf"/>
</dbReference>
<comment type="caution">
    <text evidence="17">The sequence shown here is derived from an EMBL/GenBank/DDBJ whole genome shotgun (WGS) entry which is preliminary data.</text>
</comment>
<evidence type="ECO:0000256" key="12">
    <source>
        <dbReference type="ARBA" id="ARBA00077138"/>
    </source>
</evidence>
<dbReference type="Pfam" id="PF14520">
    <property type="entry name" value="HHH_5"/>
    <property type="match status" value="1"/>
</dbReference>
<evidence type="ECO:0000256" key="5">
    <source>
        <dbReference type="ARBA" id="ARBA00022881"/>
    </source>
</evidence>
<dbReference type="EMBL" id="JABAIM010000001">
    <property type="protein sequence ID" value="NLR74415.1"/>
    <property type="molecule type" value="Genomic_DNA"/>
</dbReference>
<evidence type="ECO:0000259" key="16">
    <source>
        <dbReference type="PROSITE" id="PS50165"/>
    </source>
</evidence>
<evidence type="ECO:0000256" key="3">
    <source>
        <dbReference type="ARBA" id="ARBA00022763"/>
    </source>
</evidence>
<evidence type="ECO:0000256" key="7">
    <source>
        <dbReference type="ARBA" id="ARBA00023236"/>
    </source>
</evidence>
<dbReference type="Pfam" id="PF08459">
    <property type="entry name" value="UvrC_RNaseH_dom"/>
    <property type="match status" value="1"/>
</dbReference>
<dbReference type="InterPro" id="IPR035901">
    <property type="entry name" value="GIY-YIG_endonuc_sf"/>
</dbReference>
<dbReference type="PANTHER" id="PTHR30562:SF1">
    <property type="entry name" value="UVRABC SYSTEM PROTEIN C"/>
    <property type="match status" value="1"/>
</dbReference>
<dbReference type="GO" id="GO:0006289">
    <property type="term" value="P:nucleotide-excision repair"/>
    <property type="evidence" value="ECO:0007669"/>
    <property type="project" value="UniProtKB-UniRule"/>
</dbReference>
<dbReference type="GO" id="GO:0003677">
    <property type="term" value="F:DNA binding"/>
    <property type="evidence" value="ECO:0007669"/>
    <property type="project" value="UniProtKB-UniRule"/>
</dbReference>
<evidence type="ECO:0000256" key="9">
    <source>
        <dbReference type="ARBA" id="ARBA00061531"/>
    </source>
</evidence>
<dbReference type="Proteomes" id="UP000587991">
    <property type="component" value="Unassembled WGS sequence"/>
</dbReference>
<dbReference type="Gene3D" id="3.30.420.340">
    <property type="entry name" value="UvrC, RNAse H endonuclease domain"/>
    <property type="match status" value="1"/>
</dbReference>
<dbReference type="PROSITE" id="PS50165">
    <property type="entry name" value="UVRC"/>
    <property type="match status" value="1"/>
</dbReference>
<dbReference type="InterPro" id="IPR050066">
    <property type="entry name" value="UvrABC_protein_C"/>
</dbReference>
<evidence type="ECO:0000256" key="2">
    <source>
        <dbReference type="ARBA" id="ARBA00022490"/>
    </source>
</evidence>
<dbReference type="SUPFAM" id="SSF47781">
    <property type="entry name" value="RuvA domain 2-like"/>
    <property type="match status" value="1"/>
</dbReference>
<keyword evidence="3 13" id="KW-0227">DNA damage</keyword>
<dbReference type="Pfam" id="PF01541">
    <property type="entry name" value="GIY-YIG"/>
    <property type="match status" value="1"/>
</dbReference>
<dbReference type="InterPro" id="IPR036876">
    <property type="entry name" value="UVR_dom_sf"/>
</dbReference>
<dbReference type="HAMAP" id="MF_00203">
    <property type="entry name" value="UvrC"/>
    <property type="match status" value="1"/>
</dbReference>
<comment type="function">
    <text evidence="8 13">The UvrABC repair system catalyzes the recognition and processing of DNA lesions. UvrC both incises the 5' and 3' sides of the lesion. The N-terminal half is responsible for the 3' incision and the C-terminal half is responsible for the 5' incision.</text>
</comment>
<dbReference type="PANTHER" id="PTHR30562">
    <property type="entry name" value="UVRC/OXIDOREDUCTASE"/>
    <property type="match status" value="1"/>
</dbReference>
<dbReference type="InterPro" id="IPR001943">
    <property type="entry name" value="UVR_dom"/>
</dbReference>
<organism evidence="17 18">
    <name type="scientific">Leeia aquatica</name>
    <dbReference type="NCBI Taxonomy" id="2725557"/>
    <lineage>
        <taxon>Bacteria</taxon>
        <taxon>Pseudomonadati</taxon>
        <taxon>Pseudomonadota</taxon>
        <taxon>Betaproteobacteria</taxon>
        <taxon>Neisseriales</taxon>
        <taxon>Leeiaceae</taxon>
        <taxon>Leeia</taxon>
    </lineage>
</organism>
<evidence type="ECO:0000256" key="8">
    <source>
        <dbReference type="ARBA" id="ARBA00059452"/>
    </source>
</evidence>
<evidence type="ECO:0000313" key="18">
    <source>
        <dbReference type="Proteomes" id="UP000587991"/>
    </source>
</evidence>
<evidence type="ECO:0000256" key="13">
    <source>
        <dbReference type="HAMAP-Rule" id="MF_00203"/>
    </source>
</evidence>
<dbReference type="SMART" id="SM00465">
    <property type="entry name" value="GIYc"/>
    <property type="match status" value="1"/>
</dbReference>
<dbReference type="SMART" id="SM00278">
    <property type="entry name" value="HhH1"/>
    <property type="match status" value="2"/>
</dbReference>
<evidence type="ECO:0000259" key="15">
    <source>
        <dbReference type="PROSITE" id="PS50164"/>
    </source>
</evidence>
<gene>
    <name evidence="13 17" type="primary">uvrC</name>
    <name evidence="17" type="ORF">HF682_04525</name>
</gene>
<accession>A0A847S6H6</accession>
<dbReference type="NCBIfam" id="NF001824">
    <property type="entry name" value="PRK00558.1-5"/>
    <property type="match status" value="1"/>
</dbReference>
<dbReference type="Pfam" id="PF02151">
    <property type="entry name" value="UVR"/>
    <property type="match status" value="1"/>
</dbReference>
<dbReference type="InterPro" id="IPR000305">
    <property type="entry name" value="GIY-YIG_endonuc"/>
</dbReference>
<evidence type="ECO:0000256" key="6">
    <source>
        <dbReference type="ARBA" id="ARBA00023204"/>
    </source>
</evidence>
<dbReference type="RefSeq" id="WP_168876030.1">
    <property type="nucleotide sequence ID" value="NZ_JABAIM010000001.1"/>
</dbReference>
<dbReference type="InterPro" id="IPR001162">
    <property type="entry name" value="UvrC_RNase_H_dom"/>
</dbReference>
<sequence length="608" mass="67321">MEPFDIPSFLKTLPLLPGVYRMLAADGSVLYVGKAKALRRRVTSYFQKTDHSPRIRLMVAQVVRIEVTVTRSEAEALLLENNLIKGLRPKYNILFRDDKSYPYIRVSGHAFPRISSYRGGVDKQHQYFGPFPNAWAVRESVHLLQRIFRLRTCEDSVFSNRSRPCLLYQIKRCSGPCVGLISAEDYATDVNAARLLLEGKQRDVVERLTQQMQAHAEAFEYEQAAVLRDQIQQLQAVQEKQFVSSNASQLDTDIIAVVVEQGMACVNLVMVRGGRQLGDKAMFPGALSDGTTEAEVLEAFVLQHYLELPPPALIVLSQPMEDEGLADLLSQQAGRKVKLNSNPNGERRVWLQMAEKNARLALQQRLLSRAAQDQRLSALTEALNLGAVSRIECFDISHTQGEATVASCVVYDRLAMQPGEYRRFNITDITPGDDFAAMRQALTRRYGKLAAAKAAGEEARLPDLLLIDGGLGQVNVALEVLNEVGLPDLDIVGVAKGVERKPGLETLIVPQQGLTLNLATDAPALHLIQQIRDEAHRFAITGHRARRGKARTQSSLQEIEGVGAKRRQRLLTQFGGLQGLLAASEDDIAAVPGIGAALAERIYRQLHP</sequence>
<evidence type="ECO:0000259" key="14">
    <source>
        <dbReference type="PROSITE" id="PS50151"/>
    </source>
</evidence>
<dbReference type="PROSITE" id="PS50151">
    <property type="entry name" value="UVR"/>
    <property type="match status" value="1"/>
</dbReference>
<feature type="domain" description="UvrC family homology region profile" evidence="16">
    <location>
        <begin position="254"/>
        <end position="481"/>
    </location>
</feature>
<comment type="similarity">
    <text evidence="9 13">Belongs to the UvrC family.</text>
</comment>
<dbReference type="InterPro" id="IPR003583">
    <property type="entry name" value="Hlx-hairpin-Hlx_DNA-bd_motif"/>
</dbReference>
<protein>
    <recommendedName>
        <fullName evidence="11 13">UvrABC system protein C</fullName>
        <shortName evidence="13">Protein UvrC</shortName>
    </recommendedName>
    <alternativeName>
        <fullName evidence="12 13">Excinuclease ABC subunit C</fullName>
    </alternativeName>
</protein>
<keyword evidence="5 13" id="KW-0267">Excision nuclease</keyword>
<dbReference type="Gene3D" id="4.10.860.10">
    <property type="entry name" value="UVR domain"/>
    <property type="match status" value="1"/>
</dbReference>
<dbReference type="SUPFAM" id="SSF46600">
    <property type="entry name" value="C-terminal UvrC-binding domain of UvrB"/>
    <property type="match status" value="1"/>
</dbReference>
<dbReference type="FunFam" id="3.40.1440.10:FF:000001">
    <property type="entry name" value="UvrABC system protein C"/>
    <property type="match status" value="1"/>
</dbReference>
<evidence type="ECO:0000256" key="1">
    <source>
        <dbReference type="ARBA" id="ARBA00004496"/>
    </source>
</evidence>
<dbReference type="InterPro" id="IPR010994">
    <property type="entry name" value="RuvA_2-like"/>
</dbReference>
<feature type="domain" description="GIY-YIG" evidence="15">
    <location>
        <begin position="15"/>
        <end position="93"/>
    </location>
</feature>